<sequence>MENNWHHSLSIPTLMLLFPVTVIGQSDTLDASTKPRVLSQEMADVTAGSQRIVDVLLDASNKCPVWKHARGGTNTFARPLKTHEE</sequence>
<organism evidence="1 2">
    <name type="scientific">Allorhodopirellula heiligendammensis</name>
    <dbReference type="NCBI Taxonomy" id="2714739"/>
    <lineage>
        <taxon>Bacteria</taxon>
        <taxon>Pseudomonadati</taxon>
        <taxon>Planctomycetota</taxon>
        <taxon>Planctomycetia</taxon>
        <taxon>Pirellulales</taxon>
        <taxon>Pirellulaceae</taxon>
        <taxon>Allorhodopirellula</taxon>
    </lineage>
</organism>
<comment type="caution">
    <text evidence="1">The sequence shown here is derived from an EMBL/GenBank/DDBJ whole genome shotgun (WGS) entry which is preliminary data.</text>
</comment>
<evidence type="ECO:0000313" key="2">
    <source>
        <dbReference type="Proteomes" id="UP000319908"/>
    </source>
</evidence>
<reference evidence="1 2" key="1">
    <citation type="journal article" date="2020" name="Antonie Van Leeuwenhoek">
        <title>Rhodopirellula heiligendammensis sp. nov., Rhodopirellula pilleata sp. nov., and Rhodopirellula solitaria sp. nov. isolated from natural or artificial marine surfaces in Northern Germany and California, USA, and emended description of the genus Rhodopirellula.</title>
        <authorList>
            <person name="Kallscheuer N."/>
            <person name="Wiegand S."/>
            <person name="Jogler M."/>
            <person name="Boedeker C."/>
            <person name="Peeters S.H."/>
            <person name="Rast P."/>
            <person name="Heuer A."/>
            <person name="Jetten M.S.M."/>
            <person name="Rohde M."/>
            <person name="Jogler C."/>
        </authorList>
    </citation>
    <scope>NUCLEOTIDE SEQUENCE [LARGE SCALE GENOMIC DNA]</scope>
    <source>
        <strain evidence="1 2">Poly21</strain>
    </source>
</reference>
<name>A0A5C6C2J5_9BACT</name>
<dbReference type="RefSeq" id="WP_146405755.1">
    <property type="nucleotide sequence ID" value="NZ_SJPU01000001.1"/>
</dbReference>
<keyword evidence="2" id="KW-1185">Reference proteome</keyword>
<evidence type="ECO:0000313" key="1">
    <source>
        <dbReference type="EMBL" id="TWU18770.1"/>
    </source>
</evidence>
<accession>A0A5C6C2J5</accession>
<protein>
    <submittedName>
        <fullName evidence="1">Uncharacterized protein</fullName>
    </submittedName>
</protein>
<dbReference type="Proteomes" id="UP000319908">
    <property type="component" value="Unassembled WGS sequence"/>
</dbReference>
<dbReference type="EMBL" id="SJPU01000001">
    <property type="protein sequence ID" value="TWU18770.1"/>
    <property type="molecule type" value="Genomic_DNA"/>
</dbReference>
<proteinExistence type="predicted"/>
<gene>
    <name evidence="1" type="ORF">Poly21_09360</name>
</gene>
<dbReference type="AlphaFoldDB" id="A0A5C6C2J5"/>